<protein>
    <recommendedName>
        <fullName evidence="2">aldehyde dehydrogenase (NAD(+))</fullName>
        <ecNumber evidence="2">1.2.1.3</ecNumber>
    </recommendedName>
</protein>
<evidence type="ECO:0000256" key="3">
    <source>
        <dbReference type="ARBA" id="ARBA00049194"/>
    </source>
</evidence>
<dbReference type="InterPro" id="IPR016161">
    <property type="entry name" value="Ald_DH/histidinol_DH"/>
</dbReference>
<dbReference type="GO" id="GO:0004029">
    <property type="term" value="F:aldehyde dehydrogenase (NAD+) activity"/>
    <property type="evidence" value="ECO:0007669"/>
    <property type="project" value="UniProtKB-EC"/>
</dbReference>
<reference evidence="7 8" key="1">
    <citation type="submission" date="2018-10" db="EMBL/GenBank/DDBJ databases">
        <title>Genome sequence of Verticillium nonalfalfae VnAa140.</title>
        <authorList>
            <person name="Stajich J.E."/>
            <person name="Kasson M.T."/>
        </authorList>
    </citation>
    <scope>NUCLEOTIDE SEQUENCE [LARGE SCALE GENOMIC DNA]</scope>
    <source>
        <strain evidence="7 8">VnAa140</strain>
    </source>
</reference>
<dbReference type="AlphaFoldDB" id="A0A3M9YGT3"/>
<dbReference type="SUPFAM" id="SSF53720">
    <property type="entry name" value="ALDH-like"/>
    <property type="match status" value="1"/>
</dbReference>
<evidence type="ECO:0000256" key="1">
    <source>
        <dbReference type="ARBA" id="ARBA00009986"/>
    </source>
</evidence>
<dbReference type="InterPro" id="IPR029510">
    <property type="entry name" value="Ald_DH_CS_GLU"/>
</dbReference>
<dbReference type="InterPro" id="IPR015590">
    <property type="entry name" value="Aldehyde_DH_dom"/>
</dbReference>
<dbReference type="Pfam" id="PF00171">
    <property type="entry name" value="Aldedh"/>
    <property type="match status" value="2"/>
</dbReference>
<dbReference type="InterPro" id="IPR016162">
    <property type="entry name" value="Ald_DH_N"/>
</dbReference>
<keyword evidence="8" id="KW-1185">Reference proteome</keyword>
<gene>
    <name evidence="7" type="ORF">D7B24_003225</name>
</gene>
<dbReference type="RefSeq" id="XP_028497290.1">
    <property type="nucleotide sequence ID" value="XM_028637418.1"/>
</dbReference>
<dbReference type="GeneID" id="39606914"/>
<keyword evidence="5" id="KW-0560">Oxidoreductase</keyword>
<dbReference type="EMBL" id="RBVV01000019">
    <property type="protein sequence ID" value="RNJ59132.1"/>
    <property type="molecule type" value="Genomic_DNA"/>
</dbReference>
<evidence type="ECO:0000256" key="2">
    <source>
        <dbReference type="ARBA" id="ARBA00024226"/>
    </source>
</evidence>
<evidence type="ECO:0000256" key="5">
    <source>
        <dbReference type="RuleBase" id="RU003345"/>
    </source>
</evidence>
<dbReference type="PANTHER" id="PTHR11699">
    <property type="entry name" value="ALDEHYDE DEHYDROGENASE-RELATED"/>
    <property type="match status" value="1"/>
</dbReference>
<comment type="similarity">
    <text evidence="1 5">Belongs to the aldehyde dehydrogenase family.</text>
</comment>
<organism evidence="7 8">
    <name type="scientific">Verticillium nonalfalfae</name>
    <dbReference type="NCBI Taxonomy" id="1051616"/>
    <lineage>
        <taxon>Eukaryota</taxon>
        <taxon>Fungi</taxon>
        <taxon>Dikarya</taxon>
        <taxon>Ascomycota</taxon>
        <taxon>Pezizomycotina</taxon>
        <taxon>Sordariomycetes</taxon>
        <taxon>Hypocreomycetidae</taxon>
        <taxon>Glomerellales</taxon>
        <taxon>Plectosphaerellaceae</taxon>
        <taxon>Verticillium</taxon>
    </lineage>
</organism>
<evidence type="ECO:0000313" key="7">
    <source>
        <dbReference type="EMBL" id="RNJ59132.1"/>
    </source>
</evidence>
<dbReference type="Proteomes" id="UP000267145">
    <property type="component" value="Unassembled WGS sequence"/>
</dbReference>
<comment type="catalytic activity">
    <reaction evidence="3">
        <text>an aldehyde + NAD(+) + H2O = a carboxylate + NADH + 2 H(+)</text>
        <dbReference type="Rhea" id="RHEA:16185"/>
        <dbReference type="ChEBI" id="CHEBI:15377"/>
        <dbReference type="ChEBI" id="CHEBI:15378"/>
        <dbReference type="ChEBI" id="CHEBI:17478"/>
        <dbReference type="ChEBI" id="CHEBI:29067"/>
        <dbReference type="ChEBI" id="CHEBI:57540"/>
        <dbReference type="ChEBI" id="CHEBI:57945"/>
        <dbReference type="EC" id="1.2.1.3"/>
    </reaction>
</comment>
<evidence type="ECO:0000259" key="6">
    <source>
        <dbReference type="Pfam" id="PF00171"/>
    </source>
</evidence>
<proteinExistence type="inferred from homology"/>
<evidence type="ECO:0000313" key="8">
    <source>
        <dbReference type="Proteomes" id="UP000267145"/>
    </source>
</evidence>
<dbReference type="STRING" id="1051616.A0A3M9YGT3"/>
<comment type="caution">
    <text evidence="7">The sequence shown here is derived from an EMBL/GenBank/DDBJ whole genome shotgun (WGS) entry which is preliminary data.</text>
</comment>
<accession>A0A3M9YGT3</accession>
<dbReference type="PROSITE" id="PS00687">
    <property type="entry name" value="ALDEHYDE_DEHYDR_GLU"/>
    <property type="match status" value="1"/>
</dbReference>
<name>A0A3M9YGT3_9PEZI</name>
<sequence>MSPLIERHLTELFINNNYIKPQSTTRLSVTNPATGELVSDHVPVAGREDVDAAVKAGQEAFKPGSPWRSMTGQERQAILLKFADILEANEPYLASLTRLTLGAPRLPFGKALATGNVFILKPSEKTPFAAAALGKLVLEAGFPPGVFQVLGGDGSTGALLASHMNVAKVSFTGSVPTGKAVQSLAASSNLKRVTLELGGKSPAVVFDDANIQNAVEWHVIPF</sequence>
<feature type="active site" evidence="4">
    <location>
        <position position="196"/>
    </location>
</feature>
<feature type="domain" description="Aldehyde dehydrogenase" evidence="6">
    <location>
        <begin position="19"/>
        <end position="104"/>
    </location>
</feature>
<dbReference type="Gene3D" id="3.40.605.10">
    <property type="entry name" value="Aldehyde Dehydrogenase, Chain A, domain 1"/>
    <property type="match status" value="2"/>
</dbReference>
<dbReference type="EC" id="1.2.1.3" evidence="2"/>
<evidence type="ECO:0000256" key="4">
    <source>
        <dbReference type="PROSITE-ProRule" id="PRU10007"/>
    </source>
</evidence>
<feature type="domain" description="Aldehyde dehydrogenase" evidence="6">
    <location>
        <begin position="110"/>
        <end position="219"/>
    </location>
</feature>